<gene>
    <name evidence="3" type="ORF">AOPFMNJM_2617</name>
</gene>
<evidence type="ECO:0000313" key="3">
    <source>
        <dbReference type="EMBL" id="GJE07291.1"/>
    </source>
</evidence>
<accession>A0ABQ4SYJ0</accession>
<evidence type="ECO:0000313" key="4">
    <source>
        <dbReference type="Proteomes" id="UP001055102"/>
    </source>
</evidence>
<protein>
    <recommendedName>
        <fullName evidence="2">Peptidoglycan binding-like domain-containing protein</fullName>
    </recommendedName>
</protein>
<comment type="caution">
    <text evidence="3">The sequence shown here is derived from an EMBL/GenBank/DDBJ whole genome shotgun (WGS) entry which is preliminary data.</text>
</comment>
<dbReference type="InterPro" id="IPR036366">
    <property type="entry name" value="PGBDSf"/>
</dbReference>
<keyword evidence="1" id="KW-0812">Transmembrane</keyword>
<keyword evidence="1" id="KW-1133">Transmembrane helix</keyword>
<keyword evidence="1" id="KW-0472">Membrane</keyword>
<dbReference type="InterPro" id="IPR002477">
    <property type="entry name" value="Peptidoglycan-bd-like"/>
</dbReference>
<dbReference type="EMBL" id="BPQR01000043">
    <property type="protein sequence ID" value="GJE07291.1"/>
    <property type="molecule type" value="Genomic_DNA"/>
</dbReference>
<reference evidence="3" key="2">
    <citation type="submission" date="2021-08" db="EMBL/GenBank/DDBJ databases">
        <authorList>
            <person name="Tani A."/>
            <person name="Ola A."/>
            <person name="Ogura Y."/>
            <person name="Katsura K."/>
            <person name="Hayashi T."/>
        </authorList>
    </citation>
    <scope>NUCLEOTIDE SEQUENCE</scope>
    <source>
        <strain evidence="3">LMG 23639</strain>
    </source>
</reference>
<dbReference type="Pfam" id="PF01471">
    <property type="entry name" value="PG_binding_1"/>
    <property type="match status" value="1"/>
</dbReference>
<sequence>MKVCVTNGVIFPSPPLPKSIRGKIFHKIGKYAEEKIGADFQTFTGRRQWYPVPIDAPDFRDGSQGLNSKTLYYSFLVEKNPDVDKQKLEWLMNSREAKGEDGQLVYIPDFMGDKAPVNKRFYEVKPGMPNRTNEDGETKIASVDGLMADTELPYKPGENWQPVGRHELFNGYIPMMAPGLLPIPIPVKVIVTLEYKRHDWTQGLVVYHFCIDANFSDAIKLAVILALLALIIILVLFPELLPEIPLPDIPIPRIPELPAPRPSPFPVPPPQQPVPIPVPGRPFGISPTSLRKLIADVPGERTEGLRQKAMSGSVGKGGRNVPDDVQAVQLLLNSWQILAGQPCLRIDGIAGPLTCGAITALQGHAGLKVVDGRADPGGPTLDVLTKLGLVVVGATVRNASRRIHVPQTGGSVPTSILPSVFWAALSGAKDP</sequence>
<organism evidence="3 4">
    <name type="scientific">Methylobacterium jeotgali</name>
    <dbReference type="NCBI Taxonomy" id="381630"/>
    <lineage>
        <taxon>Bacteria</taxon>
        <taxon>Pseudomonadati</taxon>
        <taxon>Pseudomonadota</taxon>
        <taxon>Alphaproteobacteria</taxon>
        <taxon>Hyphomicrobiales</taxon>
        <taxon>Methylobacteriaceae</taxon>
        <taxon>Methylobacterium</taxon>
    </lineage>
</organism>
<dbReference type="RefSeq" id="WP_238276413.1">
    <property type="nucleotide sequence ID" value="NZ_BPQR01000043.1"/>
</dbReference>
<reference evidence="3" key="1">
    <citation type="journal article" date="2021" name="Front. Microbiol.">
        <title>Comprehensive Comparative Genomics and Phenotyping of Methylobacterium Species.</title>
        <authorList>
            <person name="Alessa O."/>
            <person name="Ogura Y."/>
            <person name="Fujitani Y."/>
            <person name="Takami H."/>
            <person name="Hayashi T."/>
            <person name="Sahin N."/>
            <person name="Tani A."/>
        </authorList>
    </citation>
    <scope>NUCLEOTIDE SEQUENCE</scope>
    <source>
        <strain evidence="3">LMG 23639</strain>
    </source>
</reference>
<proteinExistence type="predicted"/>
<feature type="transmembrane region" description="Helical" evidence="1">
    <location>
        <begin position="218"/>
        <end position="237"/>
    </location>
</feature>
<dbReference type="Gene3D" id="1.10.101.10">
    <property type="entry name" value="PGBD-like superfamily/PGBD"/>
    <property type="match status" value="1"/>
</dbReference>
<dbReference type="Proteomes" id="UP001055102">
    <property type="component" value="Unassembled WGS sequence"/>
</dbReference>
<evidence type="ECO:0000259" key="2">
    <source>
        <dbReference type="Pfam" id="PF01471"/>
    </source>
</evidence>
<keyword evidence="4" id="KW-1185">Reference proteome</keyword>
<name>A0ABQ4SYJ0_9HYPH</name>
<feature type="domain" description="Peptidoglycan binding-like" evidence="2">
    <location>
        <begin position="323"/>
        <end position="376"/>
    </location>
</feature>
<evidence type="ECO:0000256" key="1">
    <source>
        <dbReference type="SAM" id="Phobius"/>
    </source>
</evidence>